<evidence type="ECO:0000313" key="3">
    <source>
        <dbReference type="Proteomes" id="UP000295070"/>
    </source>
</evidence>
<dbReference type="STRING" id="8167.A0A484CV98"/>
<comment type="caution">
    <text evidence="2">The sequence shown here is derived from an EMBL/GenBank/DDBJ whole genome shotgun (WGS) entry which is preliminary data.</text>
</comment>
<feature type="compositionally biased region" description="Polar residues" evidence="1">
    <location>
        <begin position="1"/>
        <end position="19"/>
    </location>
</feature>
<evidence type="ECO:0000256" key="1">
    <source>
        <dbReference type="SAM" id="MobiDB-lite"/>
    </source>
</evidence>
<dbReference type="PANTHER" id="PTHR46221">
    <property type="entry name" value="FERM AND PDZ DOMAIN-CONTAINING PROTEIN FAMILY MEMBER"/>
    <property type="match status" value="1"/>
</dbReference>
<protein>
    <submittedName>
        <fullName evidence="2">Uncharacterized protein</fullName>
    </submittedName>
</protein>
<dbReference type="EMBL" id="SCKG01000011">
    <property type="protein sequence ID" value="TDH06853.1"/>
    <property type="molecule type" value="Genomic_DNA"/>
</dbReference>
<proteinExistence type="predicted"/>
<keyword evidence="3" id="KW-1185">Reference proteome</keyword>
<name>A0A484CV98_PERFV</name>
<dbReference type="PANTHER" id="PTHR46221:SF4">
    <property type="entry name" value="FERM AND PDZ DOMAIN-CONTAINING PROTEIN 4"/>
    <property type="match status" value="1"/>
</dbReference>
<gene>
    <name evidence="2" type="ORF">EPR50_G00117530</name>
</gene>
<dbReference type="Proteomes" id="UP000295070">
    <property type="component" value="Chromosome 11"/>
</dbReference>
<accession>A0A484CV98</accession>
<feature type="compositionally biased region" description="Polar residues" evidence="1">
    <location>
        <begin position="29"/>
        <end position="41"/>
    </location>
</feature>
<evidence type="ECO:0000313" key="2">
    <source>
        <dbReference type="EMBL" id="TDH06853.1"/>
    </source>
</evidence>
<dbReference type="AlphaFoldDB" id="A0A484CV98"/>
<organism evidence="2 3">
    <name type="scientific">Perca flavescens</name>
    <name type="common">American yellow perch</name>
    <name type="synonym">Morone flavescens</name>
    <dbReference type="NCBI Taxonomy" id="8167"/>
    <lineage>
        <taxon>Eukaryota</taxon>
        <taxon>Metazoa</taxon>
        <taxon>Chordata</taxon>
        <taxon>Craniata</taxon>
        <taxon>Vertebrata</taxon>
        <taxon>Euteleostomi</taxon>
        <taxon>Actinopterygii</taxon>
        <taxon>Neopterygii</taxon>
        <taxon>Teleostei</taxon>
        <taxon>Neoteleostei</taxon>
        <taxon>Acanthomorphata</taxon>
        <taxon>Eupercaria</taxon>
        <taxon>Perciformes</taxon>
        <taxon>Percoidei</taxon>
        <taxon>Percidae</taxon>
        <taxon>Percinae</taxon>
        <taxon>Perca</taxon>
    </lineage>
</organism>
<feature type="region of interest" description="Disordered" evidence="1">
    <location>
        <begin position="1"/>
        <end position="47"/>
    </location>
</feature>
<sequence length="378" mass="41437">MSPSSLRSSTEPRGLTQASPEPDPHTLAFPSSGSLCDPKTSSIRKPRRDRMLRRSWSTIMPSSRSLEALIEKTRATLTRRSGGPNFPSQDPPKVQRIFSAKTLPKSLSQGSVATNLSRRRLLRGASLLLPESTTPRLDVGTWRCHGPFSHCFLRRKNNTDGDDEDTEMHSHALFSVSSVLKADCKAEQSNINAATNDMSLEARLARVNSMKGKTYSLHTGFALTRKDALEMAGVLRSSVGNWSRGARREVNEADMDNFSQLLFMQAKVLSSACTQMGVEYSSPEELLLTLTHSFHTLCCLTQACMSLVEGLSTERERREVVAKVDEVVMSYVCLLKAAEAASGSSPSDQSVNALTHHSASMPAIIDALTHSLKTLLNK</sequence>
<reference evidence="2 3" key="1">
    <citation type="submission" date="2019-01" db="EMBL/GenBank/DDBJ databases">
        <title>A chromosome-scale genome assembly of the yellow perch, Perca flavescens.</title>
        <authorList>
            <person name="Feron R."/>
            <person name="Morvezen R."/>
            <person name="Bestin A."/>
            <person name="Haffray P."/>
            <person name="Klopp C."/>
            <person name="Zahm M."/>
            <person name="Cabau C."/>
            <person name="Roques C."/>
            <person name="Donnadieu C."/>
            <person name="Bouchez O."/>
            <person name="Christie M."/>
            <person name="Larson W."/>
            <person name="Guiguen Y."/>
        </authorList>
    </citation>
    <scope>NUCLEOTIDE SEQUENCE [LARGE SCALE GENOMIC DNA]</scope>
    <source>
        <strain evidence="2">YP-PL-M2</strain>
        <tissue evidence="2">Blood</tissue>
    </source>
</reference>